<keyword evidence="3" id="KW-1185">Reference proteome</keyword>
<protein>
    <recommendedName>
        <fullName evidence="4">Selenoprotein W</fullName>
    </recommendedName>
</protein>
<evidence type="ECO:0008006" key="4">
    <source>
        <dbReference type="Google" id="ProtNLM"/>
    </source>
</evidence>
<dbReference type="Gene3D" id="3.40.30.10">
    <property type="entry name" value="Glutaredoxin"/>
    <property type="match status" value="1"/>
</dbReference>
<dbReference type="InterPro" id="IPR011893">
    <property type="entry name" value="Selenoprotein_Rdx-typ"/>
</dbReference>
<accession>A0AAW1G5L9</accession>
<dbReference type="EMBL" id="JBCEZU010000001">
    <property type="protein sequence ID" value="KAK9542494.1"/>
    <property type="molecule type" value="Genomic_DNA"/>
</dbReference>
<name>A0AAW1G5L9_ZOAVI</name>
<dbReference type="NCBIfam" id="TIGR02174">
    <property type="entry name" value="CXXU_selWTH"/>
    <property type="match status" value="1"/>
</dbReference>
<organism evidence="2 3">
    <name type="scientific">Zoarces viviparus</name>
    <name type="common">Viviparous eelpout</name>
    <name type="synonym">Blennius viviparus</name>
    <dbReference type="NCBI Taxonomy" id="48416"/>
    <lineage>
        <taxon>Eukaryota</taxon>
        <taxon>Metazoa</taxon>
        <taxon>Chordata</taxon>
        <taxon>Craniata</taxon>
        <taxon>Vertebrata</taxon>
        <taxon>Euteleostomi</taxon>
        <taxon>Actinopterygii</taxon>
        <taxon>Neopterygii</taxon>
        <taxon>Teleostei</taxon>
        <taxon>Neoteleostei</taxon>
        <taxon>Acanthomorphata</taxon>
        <taxon>Eupercaria</taxon>
        <taxon>Perciformes</taxon>
        <taxon>Cottioidei</taxon>
        <taxon>Zoarcales</taxon>
        <taxon>Zoarcidae</taxon>
        <taxon>Zoarcinae</taxon>
        <taxon>Zoarces</taxon>
    </lineage>
</organism>
<sequence>MATVSIEYWSLAGELERIPGVKVTGQVGRSGSFEVTVNGQLIFSKLQKGKFPDPKEVAEEVKNCIKNGHQGGKGGQQKSSYH</sequence>
<gene>
    <name evidence="2" type="ORF">VZT92_000352</name>
</gene>
<evidence type="ECO:0000256" key="1">
    <source>
        <dbReference type="ARBA" id="ARBA00023284"/>
    </source>
</evidence>
<dbReference type="AlphaFoldDB" id="A0AAW1G5L9"/>
<dbReference type="Proteomes" id="UP001488805">
    <property type="component" value="Unassembled WGS sequence"/>
</dbReference>
<dbReference type="SUPFAM" id="SSF52833">
    <property type="entry name" value="Thioredoxin-like"/>
    <property type="match status" value="1"/>
</dbReference>
<dbReference type="Pfam" id="PF10262">
    <property type="entry name" value="Rdx"/>
    <property type="match status" value="1"/>
</dbReference>
<evidence type="ECO:0000313" key="3">
    <source>
        <dbReference type="Proteomes" id="UP001488805"/>
    </source>
</evidence>
<evidence type="ECO:0000313" key="2">
    <source>
        <dbReference type="EMBL" id="KAK9542494.1"/>
    </source>
</evidence>
<keyword evidence="1" id="KW-0676">Redox-active center</keyword>
<comment type="caution">
    <text evidence="2">The sequence shown here is derived from an EMBL/GenBank/DDBJ whole genome shotgun (WGS) entry which is preliminary data.</text>
</comment>
<reference evidence="2 3" key="1">
    <citation type="journal article" date="2024" name="Genome Biol. Evol.">
        <title>Chromosome-level genome assembly of the viviparous eelpout Zoarces viviparus.</title>
        <authorList>
            <person name="Fuhrmann N."/>
            <person name="Brasseur M.V."/>
            <person name="Bakowski C.E."/>
            <person name="Podsiadlowski L."/>
            <person name="Prost S."/>
            <person name="Krehenwinkel H."/>
            <person name="Mayer C."/>
        </authorList>
    </citation>
    <scope>NUCLEOTIDE SEQUENCE [LARGE SCALE GENOMIC DNA]</scope>
    <source>
        <strain evidence="2">NO-MEL_2022_Ind0_liver</strain>
    </source>
</reference>
<proteinExistence type="predicted"/>
<dbReference type="InterPro" id="IPR036249">
    <property type="entry name" value="Thioredoxin-like_sf"/>
</dbReference>